<dbReference type="PANTHER" id="PTHR15921:SF3">
    <property type="entry name" value="PRE-MRNA CLEAVAGE COMPLEX 2 PROTEIN PCF11"/>
    <property type="match status" value="1"/>
</dbReference>
<protein>
    <recommendedName>
        <fullName evidence="2">Pcf11 C-terminal domain-containing protein</fullName>
    </recommendedName>
</protein>
<feature type="domain" description="Pcf11 C-terminal" evidence="2">
    <location>
        <begin position="251"/>
        <end position="288"/>
    </location>
</feature>
<dbReference type="PANTHER" id="PTHR15921">
    <property type="entry name" value="PRE-MRNA CLEAVAGE COMPLEX II"/>
    <property type="match status" value="1"/>
</dbReference>
<dbReference type="GO" id="GO:0005849">
    <property type="term" value="C:mRNA cleavage factor complex"/>
    <property type="evidence" value="ECO:0007669"/>
    <property type="project" value="TreeGrafter"/>
</dbReference>
<dbReference type="Pfam" id="PF21936">
    <property type="entry name" value="Pcf11_C"/>
    <property type="match status" value="1"/>
</dbReference>
<comment type="caution">
    <text evidence="3">The sequence shown here is derived from an EMBL/GenBank/DDBJ whole genome shotgun (WGS) entry which is preliminary data.</text>
</comment>
<dbReference type="EMBL" id="JAINUG010000157">
    <property type="protein sequence ID" value="KAJ8391440.1"/>
    <property type="molecule type" value="Genomic_DNA"/>
</dbReference>
<dbReference type="GO" id="GO:0006369">
    <property type="term" value="P:termination of RNA polymerase II transcription"/>
    <property type="evidence" value="ECO:0007669"/>
    <property type="project" value="InterPro"/>
</dbReference>
<dbReference type="GO" id="GO:0005737">
    <property type="term" value="C:cytoplasm"/>
    <property type="evidence" value="ECO:0007669"/>
    <property type="project" value="TreeGrafter"/>
</dbReference>
<dbReference type="GO" id="GO:0000993">
    <property type="term" value="F:RNA polymerase II complex binding"/>
    <property type="evidence" value="ECO:0007669"/>
    <property type="project" value="InterPro"/>
</dbReference>
<name>A0AAD7WCF0_9TELE</name>
<dbReference type="GO" id="GO:0003729">
    <property type="term" value="F:mRNA binding"/>
    <property type="evidence" value="ECO:0007669"/>
    <property type="project" value="InterPro"/>
</dbReference>
<evidence type="ECO:0000256" key="1">
    <source>
        <dbReference type="SAM" id="MobiDB-lite"/>
    </source>
</evidence>
<evidence type="ECO:0000259" key="2">
    <source>
        <dbReference type="Pfam" id="PF21936"/>
    </source>
</evidence>
<evidence type="ECO:0000313" key="4">
    <source>
        <dbReference type="Proteomes" id="UP001221898"/>
    </source>
</evidence>
<feature type="region of interest" description="Disordered" evidence="1">
    <location>
        <begin position="148"/>
        <end position="170"/>
    </location>
</feature>
<dbReference type="InterPro" id="IPR054127">
    <property type="entry name" value="Pcf11_C"/>
</dbReference>
<organism evidence="3 4">
    <name type="scientific">Aldrovandia affinis</name>
    <dbReference type="NCBI Taxonomy" id="143900"/>
    <lineage>
        <taxon>Eukaryota</taxon>
        <taxon>Metazoa</taxon>
        <taxon>Chordata</taxon>
        <taxon>Craniata</taxon>
        <taxon>Vertebrata</taxon>
        <taxon>Euteleostomi</taxon>
        <taxon>Actinopterygii</taxon>
        <taxon>Neopterygii</taxon>
        <taxon>Teleostei</taxon>
        <taxon>Notacanthiformes</taxon>
        <taxon>Halosauridae</taxon>
        <taxon>Aldrovandia</taxon>
    </lineage>
</organism>
<reference evidence="3" key="1">
    <citation type="journal article" date="2023" name="Science">
        <title>Genome structures resolve the early diversification of teleost fishes.</title>
        <authorList>
            <person name="Parey E."/>
            <person name="Louis A."/>
            <person name="Montfort J."/>
            <person name="Bouchez O."/>
            <person name="Roques C."/>
            <person name="Iampietro C."/>
            <person name="Lluch J."/>
            <person name="Castinel A."/>
            <person name="Donnadieu C."/>
            <person name="Desvignes T."/>
            <person name="Floi Bucao C."/>
            <person name="Jouanno E."/>
            <person name="Wen M."/>
            <person name="Mejri S."/>
            <person name="Dirks R."/>
            <person name="Jansen H."/>
            <person name="Henkel C."/>
            <person name="Chen W.J."/>
            <person name="Zahm M."/>
            <person name="Cabau C."/>
            <person name="Klopp C."/>
            <person name="Thompson A.W."/>
            <person name="Robinson-Rechavi M."/>
            <person name="Braasch I."/>
            <person name="Lecointre G."/>
            <person name="Bobe J."/>
            <person name="Postlethwait J.H."/>
            <person name="Berthelot C."/>
            <person name="Roest Crollius H."/>
            <person name="Guiguen Y."/>
        </authorList>
    </citation>
    <scope>NUCLEOTIDE SEQUENCE</scope>
    <source>
        <strain evidence="3">NC1722</strain>
    </source>
</reference>
<keyword evidence="4" id="KW-1185">Reference proteome</keyword>
<sequence>MLGEAAHPFQIHHGASQGASFSGLPVAGASTISKPNLTPVTPPPSFGNMNTSVQAGSAFQGMNVQPGFGTQPAVAYGQAQSFIPPSQNPVPFNQPVSPAGLFSQCCDRTETVNVYVSSALHFESPASHFGQVNLNNLLTRLISTGLIQPTQTAPTQPSKTQPVAERQEKEDVPKFPDLTGFVREDMKKRYNSVVTKLYTGQQCSSCGVRFSSSGTDKYKDHLDRHYRQNRSTKDTSKKDTHRRWCCSVQCCEICREQFDMYWEDEREQWRLKNAIRADGKTYHPSCYEDYKNTW</sequence>
<evidence type="ECO:0000313" key="3">
    <source>
        <dbReference type="EMBL" id="KAJ8391440.1"/>
    </source>
</evidence>
<dbReference type="InterPro" id="IPR045154">
    <property type="entry name" value="PCF11-like"/>
</dbReference>
<accession>A0AAD7WCF0</accession>
<dbReference type="Proteomes" id="UP001221898">
    <property type="component" value="Unassembled WGS sequence"/>
</dbReference>
<feature type="compositionally biased region" description="Polar residues" evidence="1">
    <location>
        <begin position="148"/>
        <end position="161"/>
    </location>
</feature>
<proteinExistence type="predicted"/>
<dbReference type="GO" id="GO:0031124">
    <property type="term" value="P:mRNA 3'-end processing"/>
    <property type="evidence" value="ECO:0007669"/>
    <property type="project" value="InterPro"/>
</dbReference>
<gene>
    <name evidence="3" type="ORF">AAFF_G00089140</name>
</gene>
<dbReference type="AlphaFoldDB" id="A0AAD7WCF0"/>